<dbReference type="Proteomes" id="UP001516023">
    <property type="component" value="Unassembled WGS sequence"/>
</dbReference>
<dbReference type="SMART" id="SM00185">
    <property type="entry name" value="ARM"/>
    <property type="match status" value="5"/>
</dbReference>
<feature type="region of interest" description="Disordered" evidence="2">
    <location>
        <begin position="1"/>
        <end position="26"/>
    </location>
</feature>
<protein>
    <submittedName>
        <fullName evidence="3">Uncharacterized protein</fullName>
    </submittedName>
</protein>
<dbReference type="InterPro" id="IPR011989">
    <property type="entry name" value="ARM-like"/>
</dbReference>
<feature type="compositionally biased region" description="Low complexity" evidence="2">
    <location>
        <begin position="350"/>
        <end position="362"/>
    </location>
</feature>
<dbReference type="AlphaFoldDB" id="A0ABD3PE09"/>
<evidence type="ECO:0000313" key="4">
    <source>
        <dbReference type="Proteomes" id="UP001516023"/>
    </source>
</evidence>
<accession>A0ABD3PE09</accession>
<sequence length="1127" mass="124231">MDLFGVNPTDSTQFHMTRAKKPGSCPKCQRKAGKFSAFLGKRFDNGKCPNCQPAQQSAAPTPMTMPLSAIPSTLMVPSPYCHDVPWRGDDQHDDNMTIISEITMDRALLSDTRRPHHLRTSNESSQPASASSSLFTPTPHLMAQDFTTSMDTLTEESDDYRTLRAMHAIARIQEERRVCEQEILTEREESLRRRQDIKRVNDDNQSGSSGQKILDRVTQQKVADQADETLRSRISGEQGVQHVSDEHDSEYEWEEHTHLLQHEGNGRENVLRQQEKISNHSGSSGAGGRIVRGEKERKCHSQLANEIDTSPVRSYSSSKCTPKTGSTSSQSKTMSSRNDESGRFRREKQSSPTFSTSFPSRSPRYEENETRIEQTSKSHNSGDSSGEIQSSKSMSHNETSTASERIMHKQTTQQHTPNQTTVNTQLASITDIPIIIQCIKMHPTQNCIERAFQTLFLLATEADPEGSLARRKILSLGGMELLHAALLQHANSAGAVIALFHALWAMCFFHGSDGESSKDALAKVRELQVLQCILCALKSHCENVKIQDMGFDLIDRFVVAPLPVNQLKLIVSVLPHSLQCVNSNTFILAMHTLNSLCQRSDEIKLEVAQYLTNDKAIIEKLKSKTTTIESRQIIMELLWCITSVLTSVSVLSADSQSIAMDVMIAVEDVPRSRNTASFHESACGTLANFAMLEENHIKMNDVGVVHFLCEEIFAFAFSEYVQAASCTALANLSTSLKLTLLAEDGVNALFFSMKSSPDSVDVQSEALRALLNLCQESPAAFASGIDIIISTLYCHSNVKCIQQVTCSILCKLSTNEKCRISMIRSSGTFDAMIKIQKGNLNDESIQKNALCLLRNLAFERSIIPIILSRGFVQVILEAMDSFPNSVQLQENACHIFLILGFNSEAKVQICSSGGINHIVKTMQVIPESSSLQEATCKALYALIDDSEVYKKIAISLGVVDAVICLILVHPHHLTVLEEAINVLRSLTVVKDCVVQMAGSGGISAVVDAMRSNISSVDLIISASRFIKNMVLQHAEYANAAAGSVIPILSCMNRHPESKQLMVVCCDVLKSLVTQSETCKERLLAANGRNILEQIITEKKYADAATSKQPQSTASATVSVHALLDELC</sequence>
<feature type="compositionally biased region" description="Basic and acidic residues" evidence="2">
    <location>
        <begin position="337"/>
        <end position="349"/>
    </location>
</feature>
<evidence type="ECO:0000256" key="2">
    <source>
        <dbReference type="SAM" id="MobiDB-lite"/>
    </source>
</evidence>
<dbReference type="EMBL" id="JABMIG020000205">
    <property type="protein sequence ID" value="KAL3785957.1"/>
    <property type="molecule type" value="Genomic_DNA"/>
</dbReference>
<dbReference type="InterPro" id="IPR016024">
    <property type="entry name" value="ARM-type_fold"/>
</dbReference>
<dbReference type="SUPFAM" id="SSF48371">
    <property type="entry name" value="ARM repeat"/>
    <property type="match status" value="2"/>
</dbReference>
<feature type="region of interest" description="Disordered" evidence="2">
    <location>
        <begin position="195"/>
        <end position="218"/>
    </location>
</feature>
<dbReference type="PANTHER" id="PTHR22895:SF0">
    <property type="entry name" value="ARMADILLO REPEAT-CONTAINING PROTEIN 6"/>
    <property type="match status" value="1"/>
</dbReference>
<feature type="compositionally biased region" description="Low complexity" evidence="2">
    <location>
        <begin position="121"/>
        <end position="133"/>
    </location>
</feature>
<feature type="compositionally biased region" description="Polar residues" evidence="2">
    <location>
        <begin position="203"/>
        <end position="218"/>
    </location>
</feature>
<dbReference type="Gene3D" id="1.25.10.10">
    <property type="entry name" value="Leucine-rich Repeat Variant"/>
    <property type="match status" value="3"/>
</dbReference>
<comment type="caution">
    <text evidence="3">The sequence shown here is derived from an EMBL/GenBank/DDBJ whole genome shotgun (WGS) entry which is preliminary data.</text>
</comment>
<feature type="compositionally biased region" description="Basic and acidic residues" evidence="2">
    <location>
        <begin position="363"/>
        <end position="376"/>
    </location>
</feature>
<dbReference type="InterPro" id="IPR000225">
    <property type="entry name" value="Armadillo"/>
</dbReference>
<reference evidence="3 4" key="1">
    <citation type="journal article" date="2020" name="G3 (Bethesda)">
        <title>Improved Reference Genome for Cyclotella cryptica CCMP332, a Model for Cell Wall Morphogenesis, Salinity Adaptation, and Lipid Production in Diatoms (Bacillariophyta).</title>
        <authorList>
            <person name="Roberts W.R."/>
            <person name="Downey K.M."/>
            <person name="Ruck E.C."/>
            <person name="Traller J.C."/>
            <person name="Alverson A.J."/>
        </authorList>
    </citation>
    <scope>NUCLEOTIDE SEQUENCE [LARGE SCALE GENOMIC DNA]</scope>
    <source>
        <strain evidence="3 4">CCMP332</strain>
    </source>
</reference>
<proteinExistence type="predicted"/>
<keyword evidence="4" id="KW-1185">Reference proteome</keyword>
<gene>
    <name evidence="3" type="ORF">HJC23_005666</name>
</gene>
<feature type="compositionally biased region" description="Low complexity" evidence="2">
    <location>
        <begin position="321"/>
        <end position="336"/>
    </location>
</feature>
<dbReference type="PANTHER" id="PTHR22895">
    <property type="entry name" value="ARMADILLO REPEAT-CONTAINING PROTEIN 6"/>
    <property type="match status" value="1"/>
</dbReference>
<feature type="region of interest" description="Disordered" evidence="2">
    <location>
        <begin position="276"/>
        <end position="403"/>
    </location>
</feature>
<keyword evidence="1" id="KW-0677">Repeat</keyword>
<feature type="compositionally biased region" description="Polar residues" evidence="2">
    <location>
        <begin position="377"/>
        <end position="403"/>
    </location>
</feature>
<evidence type="ECO:0000313" key="3">
    <source>
        <dbReference type="EMBL" id="KAL3785957.1"/>
    </source>
</evidence>
<feature type="compositionally biased region" description="Polar residues" evidence="2">
    <location>
        <begin position="302"/>
        <end position="320"/>
    </location>
</feature>
<feature type="region of interest" description="Disordered" evidence="2">
    <location>
        <begin position="114"/>
        <end position="137"/>
    </location>
</feature>
<name>A0ABD3PE09_9STRA</name>
<evidence type="ECO:0000256" key="1">
    <source>
        <dbReference type="ARBA" id="ARBA00022737"/>
    </source>
</evidence>
<organism evidence="3 4">
    <name type="scientific">Cyclotella cryptica</name>
    <dbReference type="NCBI Taxonomy" id="29204"/>
    <lineage>
        <taxon>Eukaryota</taxon>
        <taxon>Sar</taxon>
        <taxon>Stramenopiles</taxon>
        <taxon>Ochrophyta</taxon>
        <taxon>Bacillariophyta</taxon>
        <taxon>Coscinodiscophyceae</taxon>
        <taxon>Thalassiosirophycidae</taxon>
        <taxon>Stephanodiscales</taxon>
        <taxon>Stephanodiscaceae</taxon>
        <taxon>Cyclotella</taxon>
    </lineage>
</organism>